<comment type="caution">
    <text evidence="1">The sequence shown here is derived from an EMBL/GenBank/DDBJ whole genome shotgun (WGS) entry which is preliminary data.</text>
</comment>
<dbReference type="Proteomes" id="UP001249851">
    <property type="component" value="Unassembled WGS sequence"/>
</dbReference>
<reference evidence="1" key="2">
    <citation type="journal article" date="2023" name="Science">
        <title>Genomic signatures of disease resistance in endangered staghorn corals.</title>
        <authorList>
            <person name="Vollmer S.V."/>
            <person name="Selwyn J.D."/>
            <person name="Despard B.A."/>
            <person name="Roesel C.L."/>
        </authorList>
    </citation>
    <scope>NUCLEOTIDE SEQUENCE</scope>
    <source>
        <strain evidence="1">K2</strain>
    </source>
</reference>
<dbReference type="EMBL" id="JARQWQ010000017">
    <property type="protein sequence ID" value="KAK2566476.1"/>
    <property type="molecule type" value="Genomic_DNA"/>
</dbReference>
<keyword evidence="2" id="KW-1185">Reference proteome</keyword>
<gene>
    <name evidence="1" type="ORF">P5673_009998</name>
</gene>
<reference evidence="1" key="1">
    <citation type="journal article" date="2023" name="G3 (Bethesda)">
        <title>Whole genome assembly and annotation of the endangered Caribbean coral Acropora cervicornis.</title>
        <authorList>
            <person name="Selwyn J.D."/>
            <person name="Vollmer S.V."/>
        </authorList>
    </citation>
    <scope>NUCLEOTIDE SEQUENCE</scope>
    <source>
        <strain evidence="1">K2</strain>
    </source>
</reference>
<accession>A0AAD9V9Q9</accession>
<protein>
    <submittedName>
        <fullName evidence="1">Uncharacterized protein</fullName>
    </submittedName>
</protein>
<name>A0AAD9V9Q9_ACRCE</name>
<proteinExistence type="predicted"/>
<organism evidence="1 2">
    <name type="scientific">Acropora cervicornis</name>
    <name type="common">Staghorn coral</name>
    <dbReference type="NCBI Taxonomy" id="6130"/>
    <lineage>
        <taxon>Eukaryota</taxon>
        <taxon>Metazoa</taxon>
        <taxon>Cnidaria</taxon>
        <taxon>Anthozoa</taxon>
        <taxon>Hexacorallia</taxon>
        <taxon>Scleractinia</taxon>
        <taxon>Astrocoeniina</taxon>
        <taxon>Acroporidae</taxon>
        <taxon>Acropora</taxon>
    </lineage>
</organism>
<sequence>MKRMTLDIIPAEVTADLSLVQGRIEEGMKRRFNQSTIAPELPIQTDQDLSGDSMFNYHLHKMTFGLLIMGFENAVKEGDEQCLFETSSIPNMLMKLCTTS</sequence>
<dbReference type="AlphaFoldDB" id="A0AAD9V9Q9"/>
<evidence type="ECO:0000313" key="2">
    <source>
        <dbReference type="Proteomes" id="UP001249851"/>
    </source>
</evidence>
<evidence type="ECO:0000313" key="1">
    <source>
        <dbReference type="EMBL" id="KAK2566476.1"/>
    </source>
</evidence>